<keyword evidence="3" id="KW-1185">Reference proteome</keyword>
<sequence length="220" mass="24744">MVQIVRPFCDDARPGKAMPGPAPQPASTLRKMRARRVRQLHPRQNIQRANSYAHSKNASEQKRELSAAVSELRPWRDLRSDTEILRENALTRLRVENPSDQVRTAPALVNETPAEPQNIHRAVVRIGEKADTDICRSTPGRRGSPKAGAPRAALQPFVSSRQTLSDSTRRGGAISGSRALHRAVLWLPERLRRPRLAFRQSHRFGEFRQHLGLGARREAS</sequence>
<evidence type="ECO:0000313" key="2">
    <source>
        <dbReference type="EMBL" id="CDM62434.1"/>
    </source>
</evidence>
<name>W6RNY2_9HYPH</name>
<reference evidence="2" key="1">
    <citation type="submission" date="2013-11" db="EMBL/GenBank/DDBJ databases">
        <title>Draft genome sequence of the broad-host-range Rhizobium sp. LPU83 strain, a member of the low-genetic diversity Oregon-like Rhizobium sp. group.</title>
        <authorList>
            <person name="Wibberg D."/>
            <person name="Puehler A."/>
            <person name="Schlueter A."/>
        </authorList>
    </citation>
    <scope>NUCLEOTIDE SEQUENCE [LARGE SCALE GENOMIC DNA]</scope>
    <source>
        <strain evidence="2">LPU83</strain>
        <plasmid evidence="2">pLPU83d</plasmid>
    </source>
</reference>
<keyword evidence="2" id="KW-0614">Plasmid</keyword>
<dbReference type="HOGENOM" id="CLU_1255130_0_0_5"/>
<evidence type="ECO:0000256" key="1">
    <source>
        <dbReference type="SAM" id="MobiDB-lite"/>
    </source>
</evidence>
<feature type="region of interest" description="Disordered" evidence="1">
    <location>
        <begin position="137"/>
        <end position="173"/>
    </location>
</feature>
<proteinExistence type="predicted"/>
<accession>W6RNY2</accession>
<geneLocation type="plasmid" evidence="2 3">
    <name>pLPU83d</name>
</geneLocation>
<gene>
    <name evidence="2" type="ORF">LPU83_pLPU83d_1064</name>
</gene>
<feature type="region of interest" description="Disordered" evidence="1">
    <location>
        <begin position="1"/>
        <end position="26"/>
    </location>
</feature>
<organism evidence="2 3">
    <name type="scientific">Rhizobium favelukesii</name>
    <dbReference type="NCBI Taxonomy" id="348824"/>
    <lineage>
        <taxon>Bacteria</taxon>
        <taxon>Pseudomonadati</taxon>
        <taxon>Pseudomonadota</taxon>
        <taxon>Alphaproteobacteria</taxon>
        <taxon>Hyphomicrobiales</taxon>
        <taxon>Rhizobiaceae</taxon>
        <taxon>Rhizobium/Agrobacterium group</taxon>
        <taxon>Rhizobium</taxon>
    </lineage>
</organism>
<feature type="compositionally biased region" description="Polar residues" evidence="1">
    <location>
        <begin position="157"/>
        <end position="166"/>
    </location>
</feature>
<protein>
    <submittedName>
        <fullName evidence="2">Uncharacterized protein</fullName>
    </submittedName>
</protein>
<feature type="compositionally biased region" description="Polar residues" evidence="1">
    <location>
        <begin position="42"/>
        <end position="56"/>
    </location>
</feature>
<dbReference type="EMBL" id="HG916855">
    <property type="protein sequence ID" value="CDM62434.1"/>
    <property type="molecule type" value="Genomic_DNA"/>
</dbReference>
<dbReference type="Proteomes" id="UP000019443">
    <property type="component" value="Plasmid pLPU83d"/>
</dbReference>
<dbReference type="AlphaFoldDB" id="W6RNY2"/>
<feature type="region of interest" description="Disordered" evidence="1">
    <location>
        <begin position="42"/>
        <end position="65"/>
    </location>
</feature>
<evidence type="ECO:0000313" key="3">
    <source>
        <dbReference type="Proteomes" id="UP000019443"/>
    </source>
</evidence>
<dbReference type="KEGG" id="rhl:LPU83_pLPU83d_1064"/>